<evidence type="ECO:0000313" key="2">
    <source>
        <dbReference type="WBParaSite" id="Csp11.Scaffold629.g10436.t1"/>
    </source>
</evidence>
<organism evidence="1 2">
    <name type="scientific">Caenorhabditis tropicalis</name>
    <dbReference type="NCBI Taxonomy" id="1561998"/>
    <lineage>
        <taxon>Eukaryota</taxon>
        <taxon>Metazoa</taxon>
        <taxon>Ecdysozoa</taxon>
        <taxon>Nematoda</taxon>
        <taxon>Chromadorea</taxon>
        <taxon>Rhabditida</taxon>
        <taxon>Rhabditina</taxon>
        <taxon>Rhabditomorpha</taxon>
        <taxon>Rhabditoidea</taxon>
        <taxon>Rhabditidae</taxon>
        <taxon>Peloderinae</taxon>
        <taxon>Caenorhabditis</taxon>
    </lineage>
</organism>
<accession>A0A1I7TPB9</accession>
<name>A0A1I7TPB9_9PELO</name>
<dbReference type="WBParaSite" id="Csp11.Scaffold629.g10436.t1">
    <property type="protein sequence ID" value="Csp11.Scaffold629.g10436.t1"/>
    <property type="gene ID" value="Csp11.Scaffold629.g10436"/>
</dbReference>
<evidence type="ECO:0000313" key="1">
    <source>
        <dbReference type="Proteomes" id="UP000095282"/>
    </source>
</evidence>
<protein>
    <submittedName>
        <fullName evidence="2">NADH dehydrogenase [ubiquinone] 1 alpha subcomplex assembly factor 4</fullName>
    </submittedName>
</protein>
<keyword evidence="1" id="KW-1185">Reference proteome</keyword>
<proteinExistence type="predicted"/>
<dbReference type="Proteomes" id="UP000095282">
    <property type="component" value="Unplaced"/>
</dbReference>
<reference evidence="2" key="1">
    <citation type="submission" date="2016-11" db="UniProtKB">
        <authorList>
            <consortium name="WormBaseParasite"/>
        </authorList>
    </citation>
    <scope>IDENTIFICATION</scope>
</reference>
<dbReference type="STRING" id="1561998.A0A1I7TPB9"/>
<sequence length="128" mass="14391">MASRLAASRIVHAGRGISQPTPFGKRMDRLSNRVWGEVVMPTDTKSLKLSTVQRDHRSPEEELKALAEQELWMDYSSFDEFELQIPGFPYDFDTKVLSLSGQASSRISLNIPILAALFNTSTPFETTK</sequence>
<dbReference type="eggNOG" id="KOG4104">
    <property type="taxonomic scope" value="Eukaryota"/>
</dbReference>
<dbReference type="AlphaFoldDB" id="A0A1I7TPB9"/>